<evidence type="ECO:0000313" key="2">
    <source>
        <dbReference type="EMBL" id="AKI20342.1"/>
    </source>
</evidence>
<organism evidence="4">
    <name type="scientific">Human cytomegalovirus</name>
    <name type="common">HHV-5</name>
    <name type="synonym">Human herpesvirus 5</name>
    <dbReference type="NCBI Taxonomy" id="10359"/>
    <lineage>
        <taxon>Viruses</taxon>
        <taxon>Duplodnaviria</taxon>
        <taxon>Heunggongvirae</taxon>
        <taxon>Peploviricota</taxon>
        <taxon>Herviviricetes</taxon>
        <taxon>Herpesvirales</taxon>
        <taxon>Orthoherpesviridae</taxon>
        <taxon>Betaherpesvirinae</taxon>
        <taxon>Cytomegalovirus</taxon>
        <taxon>Cytomegalovirus humanbeta5</taxon>
    </lineage>
</organism>
<reference evidence="4" key="3">
    <citation type="submission" date="2017-01" db="EMBL/GenBank/DDBJ databases">
        <authorList>
            <person name="Mah S.A."/>
            <person name="Swanson W.J."/>
            <person name="Moy G.W."/>
            <person name="Vacquier V.D."/>
        </authorList>
    </citation>
    <scope>NUCLEOTIDE SEQUENCE</scope>
    <source>
        <strain evidence="4">NL/Rot4/Nasal/2012</strain>
    </source>
</reference>
<evidence type="ECO:0000256" key="1">
    <source>
        <dbReference type="ARBA" id="ARBA00007827"/>
    </source>
</evidence>
<dbReference type="EMBL" id="KP745709">
    <property type="protein sequence ID" value="AKI20342.1"/>
    <property type="molecule type" value="Genomic_DNA"/>
</dbReference>
<organismHost>
    <name type="scientific">Homo sapiens</name>
    <name type="common">Human</name>
    <dbReference type="NCBI Taxonomy" id="9606"/>
</organismHost>
<dbReference type="Pfam" id="PF04529">
    <property type="entry name" value="Herpes_U59"/>
    <property type="match status" value="1"/>
</dbReference>
<reference evidence="4" key="2">
    <citation type="journal article" date="2016" name="Virus Evol.">
        <title>Islands of linkage in an ocean of pervasive recombination reveals two-speed evolution of human cytomegalovirus genomes.</title>
        <authorList>
            <person name="Lassalle F."/>
            <person name="Depledge D.P."/>
            <person name="Reeves M.B."/>
            <person name="Brown A.C."/>
            <person name="Christiansen M.T."/>
            <person name="Tutill H.J."/>
            <person name="Williams R.J."/>
            <person name="Einer-Jensen K."/>
            <person name="Holdstock J."/>
            <person name="Atkinson C."/>
            <person name="Brown J.R."/>
            <person name="van Loenen F.B."/>
            <person name="Clark D.A."/>
            <person name="Griffiths P.D."/>
            <person name="Verjans G.M.G.M."/>
            <person name="Schutten M."/>
            <person name="Milne R.S.B."/>
            <person name="Balloux F."/>
            <person name="Breuer J."/>
        </authorList>
    </citation>
    <scope>NUCLEOTIDE SEQUENCE</scope>
    <source>
        <strain evidence="4">NL/Rot4/Nasal/2012</strain>
    </source>
</reference>
<name>A0A0A7CGT4_HCMV</name>
<dbReference type="InterPro" id="IPR007616">
    <property type="entry name" value="Herpes_U59/UL88"/>
</dbReference>
<dbReference type="Proteomes" id="UP000164529">
    <property type="component" value="Segment"/>
</dbReference>
<proteinExistence type="inferred from homology"/>
<dbReference type="EMBL" id="KP745725">
    <property type="protein sequence ID" value="AKI23015.1"/>
    <property type="molecule type" value="Genomic_DNA"/>
</dbReference>
<dbReference type="Proteomes" id="UP000158960">
    <property type="component" value="Segment"/>
</dbReference>
<dbReference type="EMBL" id="KT726943">
    <property type="protein sequence ID" value="AMJ53114.1"/>
    <property type="molecule type" value="Genomic_DNA"/>
</dbReference>
<comment type="similarity">
    <text evidence="1">Belongs to the herpesviridae U59/UL88 family.</text>
</comment>
<reference evidence="5 6" key="1">
    <citation type="journal article" date="2015" name="J. Virol.">
        <title>High-throughput analysis of human cytomegalovirus genome diversity highlights the widespread occurrence of gene-disrupting mutations and pervasive recombination.</title>
        <authorList>
            <person name="Sijmons S."/>
            <person name="Thys K."/>
            <person name="Mbong Ngwese M."/>
            <person name="Van Damme E."/>
            <person name="Dvorak J."/>
            <person name="Van Loock M."/>
            <person name="Li G."/>
            <person name="Tachezy R."/>
            <person name="Busson L."/>
            <person name="Aerssens J."/>
            <person name="Van Ranst M."/>
            <person name="Maes P."/>
        </authorList>
    </citation>
    <scope>NUCLEOTIDE SEQUENCE [LARGE SCALE GENOMIC DNA]</scope>
    <source>
        <strain evidence="2">BE/48/2011</strain>
        <strain evidence="3">BE/49/2011</strain>
    </source>
</reference>
<evidence type="ECO:0000313" key="4">
    <source>
        <dbReference type="EMBL" id="AMJ53114.1"/>
    </source>
</evidence>
<gene>
    <name evidence="4" type="primary">UL88</name>
</gene>
<evidence type="ECO:0000313" key="3">
    <source>
        <dbReference type="EMBL" id="AKI23015.1"/>
    </source>
</evidence>
<sequence>MMEAAAAAAAAFRPEERPTPGWHDAALLMDDGTVREHAFRNGPLSQLIRRVLPPPPDAEDDVVFASELCFYCSGRFNRRSSVFSIYWQKHSDLVYALTGITHCAKLVVECGQLGSSRLRWRDGDAGGEERQGDDDSRDELYDVPGIYMIRVNDGGSTGPRHVIWPGTSVLWAPDVVITTVQRRISAARALVNTFRQYFFLLERRSHEELVLCPPEMEERLAPLLQSATRGDSDMFDGVVASAYHRLRMSNIPRSSARLLEHCVGLAGAKKLLLLDVPRLENYFLCQVCLYELDEDEMGEEMLGMLAGKPEDAAVSGASGGFLLHRKTMKLAACLCLLLNSLHLHQEALEALDPPPPRVEENDLVNVVLRRYYRSHGGVQARTLAAARALLADYAETFSPLGSFTRLGYDRLVSADAGVSRRHLVALLRA</sequence>
<evidence type="ECO:0000313" key="5">
    <source>
        <dbReference type="Proteomes" id="UP000158960"/>
    </source>
</evidence>
<evidence type="ECO:0000313" key="6">
    <source>
        <dbReference type="Proteomes" id="UP000164529"/>
    </source>
</evidence>
<protein>
    <submittedName>
        <fullName evidence="4">Tegument protein UL88</fullName>
    </submittedName>
</protein>
<accession>A0A0A7CGT4</accession>